<accession>A0A4Y8Q7L3</accession>
<feature type="transmembrane region" description="Helical" evidence="3">
    <location>
        <begin position="50"/>
        <end position="71"/>
    </location>
</feature>
<evidence type="ECO:0008006" key="6">
    <source>
        <dbReference type="Google" id="ProtNLM"/>
    </source>
</evidence>
<dbReference type="GO" id="GO:0030420">
    <property type="term" value="P:establishment of competence for transformation"/>
    <property type="evidence" value="ECO:0007669"/>
    <property type="project" value="UniProtKB-KW"/>
</dbReference>
<keyword evidence="3" id="KW-0812">Transmembrane</keyword>
<evidence type="ECO:0000256" key="2">
    <source>
        <dbReference type="ARBA" id="ARBA00023287"/>
    </source>
</evidence>
<dbReference type="NCBIfam" id="TIGR02532">
    <property type="entry name" value="IV_pilin_GFxxxE"/>
    <property type="match status" value="1"/>
</dbReference>
<keyword evidence="2" id="KW-0178">Competence</keyword>
<dbReference type="OrthoDB" id="2614392at2"/>
<name>A0A4Y8Q7L3_9BACL</name>
<keyword evidence="3" id="KW-1133">Transmembrane helix</keyword>
<dbReference type="GO" id="GO:0009986">
    <property type="term" value="C:cell surface"/>
    <property type="evidence" value="ECO:0007669"/>
    <property type="project" value="UniProtKB-SubCell"/>
</dbReference>
<organism evidence="4 5">
    <name type="scientific">Paenibacillus athensensis</name>
    <dbReference type="NCBI Taxonomy" id="1967502"/>
    <lineage>
        <taxon>Bacteria</taxon>
        <taxon>Bacillati</taxon>
        <taxon>Bacillota</taxon>
        <taxon>Bacilli</taxon>
        <taxon>Bacillales</taxon>
        <taxon>Paenibacillaceae</taxon>
        <taxon>Paenibacillus</taxon>
    </lineage>
</organism>
<proteinExistence type="predicted"/>
<feature type="transmembrane region" description="Helical" evidence="3">
    <location>
        <begin position="12"/>
        <end position="29"/>
    </location>
</feature>
<comment type="subcellular location">
    <subcellularLocation>
        <location evidence="1">Cell surface</location>
    </subcellularLocation>
</comment>
<dbReference type="EMBL" id="MYFO01000005">
    <property type="protein sequence ID" value="TFE90078.1"/>
    <property type="molecule type" value="Genomic_DNA"/>
</dbReference>
<sequence>MPVRNPVRFSCIPSFTLPSCDVLGYINFITKSRKLRQGVSDLRNQKGLTLLEVLAAVAILSGVVITVAALINSSVTSATREQRKDISVDLAKTVLEEIKRTLKNTALNSTTITTLNARPANAVINLANLRQAVSAKTDIATFAFTDSGNHTYQIIVSNMPFTGTNNTLAITDPTDSSKSLNFNIQDYFSIVQVQVTQPQLRVNYVLQSYIEKK</sequence>
<dbReference type="AlphaFoldDB" id="A0A4Y8Q7L3"/>
<gene>
    <name evidence="4" type="ORF">B5M42_05260</name>
</gene>
<comment type="caution">
    <text evidence="4">The sequence shown here is derived from an EMBL/GenBank/DDBJ whole genome shotgun (WGS) entry which is preliminary data.</text>
</comment>
<evidence type="ECO:0000313" key="4">
    <source>
        <dbReference type="EMBL" id="TFE90078.1"/>
    </source>
</evidence>
<dbReference type="InterPro" id="IPR012902">
    <property type="entry name" value="N_methyl_site"/>
</dbReference>
<reference evidence="4 5" key="1">
    <citation type="submission" date="2017-03" db="EMBL/GenBank/DDBJ databases">
        <title>Isolation of Levoglucosan Utilizing Bacteria.</title>
        <authorList>
            <person name="Arya A.S."/>
        </authorList>
    </citation>
    <scope>NUCLEOTIDE SEQUENCE [LARGE SCALE GENOMIC DNA]</scope>
    <source>
        <strain evidence="4 5">MEC069</strain>
    </source>
</reference>
<evidence type="ECO:0000256" key="1">
    <source>
        <dbReference type="ARBA" id="ARBA00004241"/>
    </source>
</evidence>
<evidence type="ECO:0000256" key="3">
    <source>
        <dbReference type="SAM" id="Phobius"/>
    </source>
</evidence>
<evidence type="ECO:0000313" key="5">
    <source>
        <dbReference type="Proteomes" id="UP000298246"/>
    </source>
</evidence>
<keyword evidence="5" id="KW-1185">Reference proteome</keyword>
<protein>
    <recommendedName>
        <fullName evidence="6">Prepilin-type N-terminal cleavage/methylation domain-containing protein</fullName>
    </recommendedName>
</protein>
<dbReference type="Proteomes" id="UP000298246">
    <property type="component" value="Unassembled WGS sequence"/>
</dbReference>
<dbReference type="PROSITE" id="PS00409">
    <property type="entry name" value="PROKAR_NTER_METHYL"/>
    <property type="match status" value="1"/>
</dbReference>
<keyword evidence="3" id="KW-0472">Membrane</keyword>
<dbReference type="Pfam" id="PF07963">
    <property type="entry name" value="N_methyl"/>
    <property type="match status" value="1"/>
</dbReference>